<evidence type="ECO:0000313" key="8">
    <source>
        <dbReference type="Proteomes" id="UP000015106"/>
    </source>
</evidence>
<dbReference type="SUPFAM" id="SSF56112">
    <property type="entry name" value="Protein kinase-like (PK-like)"/>
    <property type="match status" value="1"/>
</dbReference>
<keyword evidence="6" id="KW-0472">Membrane</keyword>
<evidence type="ECO:0000313" key="7">
    <source>
        <dbReference type="EnsemblPlants" id="TuG1812G0100000979.01.T02.cds430251"/>
    </source>
</evidence>
<protein>
    <submittedName>
        <fullName evidence="7">Uncharacterized protein</fullName>
    </submittedName>
</protein>
<evidence type="ECO:0000256" key="6">
    <source>
        <dbReference type="SAM" id="Phobius"/>
    </source>
</evidence>
<reference evidence="8" key="1">
    <citation type="journal article" date="2013" name="Nature">
        <title>Draft genome of the wheat A-genome progenitor Triticum urartu.</title>
        <authorList>
            <person name="Ling H.Q."/>
            <person name="Zhao S."/>
            <person name="Liu D."/>
            <person name="Wang J."/>
            <person name="Sun H."/>
            <person name="Zhang C."/>
            <person name="Fan H."/>
            <person name="Li D."/>
            <person name="Dong L."/>
            <person name="Tao Y."/>
            <person name="Gao C."/>
            <person name="Wu H."/>
            <person name="Li Y."/>
            <person name="Cui Y."/>
            <person name="Guo X."/>
            <person name="Zheng S."/>
            <person name="Wang B."/>
            <person name="Yu K."/>
            <person name="Liang Q."/>
            <person name="Yang W."/>
            <person name="Lou X."/>
            <person name="Chen J."/>
            <person name="Feng M."/>
            <person name="Jian J."/>
            <person name="Zhang X."/>
            <person name="Luo G."/>
            <person name="Jiang Y."/>
            <person name="Liu J."/>
            <person name="Wang Z."/>
            <person name="Sha Y."/>
            <person name="Zhang B."/>
            <person name="Wu H."/>
            <person name="Tang D."/>
            <person name="Shen Q."/>
            <person name="Xue P."/>
            <person name="Zou S."/>
            <person name="Wang X."/>
            <person name="Liu X."/>
            <person name="Wang F."/>
            <person name="Yang Y."/>
            <person name="An X."/>
            <person name="Dong Z."/>
            <person name="Zhang K."/>
            <person name="Zhang X."/>
            <person name="Luo M.C."/>
            <person name="Dvorak J."/>
            <person name="Tong Y."/>
            <person name="Wang J."/>
            <person name="Yang H."/>
            <person name="Li Z."/>
            <person name="Wang D."/>
            <person name="Zhang A."/>
            <person name="Wang J."/>
        </authorList>
    </citation>
    <scope>NUCLEOTIDE SEQUENCE</scope>
    <source>
        <strain evidence="8">cv. G1812</strain>
    </source>
</reference>
<proteinExistence type="predicted"/>
<evidence type="ECO:0000256" key="5">
    <source>
        <dbReference type="ARBA" id="ARBA00022840"/>
    </source>
</evidence>
<dbReference type="Gene3D" id="3.30.200.20">
    <property type="entry name" value="Phosphorylase Kinase, domain 1"/>
    <property type="match status" value="1"/>
</dbReference>
<name>A0A8R7JW07_TRIUA</name>
<keyword evidence="1" id="KW-0723">Serine/threonine-protein kinase</keyword>
<sequence>MGAWKSISKRMPVDVEDVCQEVEIMAPHLNVVTLNGAHDDENVVHHVMELCKGGELLDRILLQGHYTEHVAAALTHTIVEVLQVRRLLVFLACYLLLTSTPVHFLLLLLYALYWFNYDKNC</sequence>
<keyword evidence="6" id="KW-0812">Transmembrane</keyword>
<reference evidence="7" key="2">
    <citation type="submission" date="2018-03" db="EMBL/GenBank/DDBJ databases">
        <title>The Triticum urartu genome reveals the dynamic nature of wheat genome evolution.</title>
        <authorList>
            <person name="Ling H."/>
            <person name="Ma B."/>
            <person name="Shi X."/>
            <person name="Liu H."/>
            <person name="Dong L."/>
            <person name="Sun H."/>
            <person name="Cao Y."/>
            <person name="Gao Q."/>
            <person name="Zheng S."/>
            <person name="Li Y."/>
            <person name="Yu Y."/>
            <person name="Du H."/>
            <person name="Qi M."/>
            <person name="Li Y."/>
            <person name="Yu H."/>
            <person name="Cui Y."/>
            <person name="Wang N."/>
            <person name="Chen C."/>
            <person name="Wu H."/>
            <person name="Zhao Y."/>
            <person name="Zhang J."/>
            <person name="Li Y."/>
            <person name="Zhou W."/>
            <person name="Zhang B."/>
            <person name="Hu W."/>
            <person name="Eijk M."/>
            <person name="Tang J."/>
            <person name="Witsenboer H."/>
            <person name="Zhao S."/>
            <person name="Li Z."/>
            <person name="Zhang A."/>
            <person name="Wang D."/>
            <person name="Liang C."/>
        </authorList>
    </citation>
    <scope>NUCLEOTIDE SEQUENCE [LARGE SCALE GENOMIC DNA]</scope>
    <source>
        <strain evidence="7">cv. G1812</strain>
    </source>
</reference>
<keyword evidence="3" id="KW-0547">Nucleotide-binding</keyword>
<dbReference type="Proteomes" id="UP000015106">
    <property type="component" value="Chromosome 1"/>
</dbReference>
<dbReference type="Gramene" id="TuG1812G0100000979.01.T02">
    <property type="protein sequence ID" value="TuG1812G0100000979.01.T02.cds430251"/>
    <property type="gene ID" value="TuG1812G0100000979.01"/>
</dbReference>
<reference evidence="7" key="3">
    <citation type="submission" date="2022-06" db="UniProtKB">
        <authorList>
            <consortium name="EnsemblPlants"/>
        </authorList>
    </citation>
    <scope>IDENTIFICATION</scope>
</reference>
<keyword evidence="5" id="KW-0067">ATP-binding</keyword>
<organism evidence="7 8">
    <name type="scientific">Triticum urartu</name>
    <name type="common">Red wild einkorn</name>
    <name type="synonym">Crithodium urartu</name>
    <dbReference type="NCBI Taxonomy" id="4572"/>
    <lineage>
        <taxon>Eukaryota</taxon>
        <taxon>Viridiplantae</taxon>
        <taxon>Streptophyta</taxon>
        <taxon>Embryophyta</taxon>
        <taxon>Tracheophyta</taxon>
        <taxon>Spermatophyta</taxon>
        <taxon>Magnoliopsida</taxon>
        <taxon>Liliopsida</taxon>
        <taxon>Poales</taxon>
        <taxon>Poaceae</taxon>
        <taxon>BOP clade</taxon>
        <taxon>Pooideae</taxon>
        <taxon>Triticodae</taxon>
        <taxon>Triticeae</taxon>
        <taxon>Triticinae</taxon>
        <taxon>Triticum</taxon>
    </lineage>
</organism>
<keyword evidence="8" id="KW-1185">Reference proteome</keyword>
<evidence type="ECO:0000256" key="1">
    <source>
        <dbReference type="ARBA" id="ARBA00022527"/>
    </source>
</evidence>
<dbReference type="PANTHER" id="PTHR24349">
    <property type="entry name" value="SERINE/THREONINE-PROTEIN KINASE"/>
    <property type="match status" value="1"/>
</dbReference>
<dbReference type="AlphaFoldDB" id="A0A8R7JW07"/>
<dbReference type="InterPro" id="IPR050205">
    <property type="entry name" value="CDPK_Ser/Thr_kinases"/>
</dbReference>
<keyword evidence="2" id="KW-0808">Transferase</keyword>
<dbReference type="InterPro" id="IPR011009">
    <property type="entry name" value="Kinase-like_dom_sf"/>
</dbReference>
<dbReference type="GO" id="GO:0004674">
    <property type="term" value="F:protein serine/threonine kinase activity"/>
    <property type="evidence" value="ECO:0007669"/>
    <property type="project" value="UniProtKB-KW"/>
</dbReference>
<evidence type="ECO:0000256" key="4">
    <source>
        <dbReference type="ARBA" id="ARBA00022777"/>
    </source>
</evidence>
<dbReference type="GO" id="GO:0005524">
    <property type="term" value="F:ATP binding"/>
    <property type="evidence" value="ECO:0007669"/>
    <property type="project" value="UniProtKB-KW"/>
</dbReference>
<accession>A0A8R7JW07</accession>
<evidence type="ECO:0000256" key="2">
    <source>
        <dbReference type="ARBA" id="ARBA00022679"/>
    </source>
</evidence>
<evidence type="ECO:0000256" key="3">
    <source>
        <dbReference type="ARBA" id="ARBA00022741"/>
    </source>
</evidence>
<dbReference type="EnsemblPlants" id="TuG1812G0100000979.01.T02">
    <property type="protein sequence ID" value="TuG1812G0100000979.01.T02.cds430251"/>
    <property type="gene ID" value="TuG1812G0100000979.01"/>
</dbReference>
<dbReference type="Gene3D" id="1.10.510.10">
    <property type="entry name" value="Transferase(Phosphotransferase) domain 1"/>
    <property type="match status" value="1"/>
</dbReference>
<keyword evidence="6" id="KW-1133">Transmembrane helix</keyword>
<keyword evidence="4" id="KW-0418">Kinase</keyword>
<feature type="transmembrane region" description="Helical" evidence="6">
    <location>
        <begin position="87"/>
        <end position="115"/>
    </location>
</feature>